<sequence length="440" mass="48077">MFGYYVRLGLRQLRRSPVLTALVIVTLAVGVAASMSTLTVLYMMSSDPIPQKSDRILTLTLDNAPADSDGGEEYRPRGLSWIDVRALREGGFGLRRSGLYGTGGIVEPQKEGVKNFVGDGLAVDRDFFAMMDAQFAQGAAWSADDDRNEARVVVISDTMAEKLYGRENSIGRTLKFNGNELRVVGVLHHWKMLPRFYLLENGGRGGGPGLADQEDLFIPLSTAIATEQDINGNVSCQADAEPGFKGLIASECTFLHYWVELPEGSDRRQWREYLAGYVAQQQQRGRLKRPEPVRDYDVLDWLSYVGVVDDDTRLQTLLAFGFLTVCLVNTVGLLLAKFTARAGEIGVRRALGASRAQIFAQYLIEAGTLGLVGSVLGVALAYLMLHIMATQSPDLEALARMDTLMLVTSVLLSVAAAVIAGLLPTWRATQVVPALQLKSQ</sequence>
<evidence type="ECO:0000256" key="3">
    <source>
        <dbReference type="ARBA" id="ARBA00022692"/>
    </source>
</evidence>
<keyword evidence="4 6" id="KW-1133">Transmembrane helix</keyword>
<dbReference type="OrthoDB" id="8735006at2"/>
<dbReference type="Pfam" id="PF02687">
    <property type="entry name" value="FtsX"/>
    <property type="match status" value="1"/>
</dbReference>
<dbReference type="AlphaFoldDB" id="A0A1M5MT44"/>
<evidence type="ECO:0000259" key="7">
    <source>
        <dbReference type="Pfam" id="PF02687"/>
    </source>
</evidence>
<evidence type="ECO:0000256" key="2">
    <source>
        <dbReference type="ARBA" id="ARBA00022475"/>
    </source>
</evidence>
<evidence type="ECO:0000256" key="5">
    <source>
        <dbReference type="ARBA" id="ARBA00023136"/>
    </source>
</evidence>
<dbReference type="Pfam" id="PF12704">
    <property type="entry name" value="MacB_PCD"/>
    <property type="match status" value="1"/>
</dbReference>
<dbReference type="Proteomes" id="UP000199758">
    <property type="component" value="Unassembled WGS sequence"/>
</dbReference>
<evidence type="ECO:0000313" key="10">
    <source>
        <dbReference type="Proteomes" id="UP000199758"/>
    </source>
</evidence>
<evidence type="ECO:0000259" key="8">
    <source>
        <dbReference type="Pfam" id="PF12704"/>
    </source>
</evidence>
<dbReference type="RefSeq" id="WP_072895985.1">
    <property type="nucleotide sequence ID" value="NZ_FQWZ01000003.1"/>
</dbReference>
<protein>
    <submittedName>
        <fullName evidence="9">Putative ABC transport system permease protein</fullName>
    </submittedName>
</protein>
<keyword evidence="10" id="KW-1185">Reference proteome</keyword>
<dbReference type="InterPro" id="IPR050250">
    <property type="entry name" value="Macrolide_Exporter_MacB"/>
</dbReference>
<feature type="domain" description="ABC3 transporter permease C-terminal" evidence="7">
    <location>
        <begin position="317"/>
        <end position="430"/>
    </location>
</feature>
<dbReference type="PANTHER" id="PTHR30572">
    <property type="entry name" value="MEMBRANE COMPONENT OF TRANSPORTER-RELATED"/>
    <property type="match status" value="1"/>
</dbReference>
<dbReference type="InterPro" id="IPR003838">
    <property type="entry name" value="ABC3_permease_C"/>
</dbReference>
<keyword evidence="5 6" id="KW-0472">Membrane</keyword>
<evidence type="ECO:0000256" key="6">
    <source>
        <dbReference type="SAM" id="Phobius"/>
    </source>
</evidence>
<keyword evidence="2" id="KW-1003">Cell membrane</keyword>
<comment type="subcellular location">
    <subcellularLocation>
        <location evidence="1">Cell membrane</location>
        <topology evidence="1">Multi-pass membrane protein</topology>
    </subcellularLocation>
</comment>
<dbReference type="GO" id="GO:0005886">
    <property type="term" value="C:plasma membrane"/>
    <property type="evidence" value="ECO:0007669"/>
    <property type="project" value="UniProtKB-SubCell"/>
</dbReference>
<feature type="transmembrane region" description="Helical" evidence="6">
    <location>
        <begin position="21"/>
        <end position="44"/>
    </location>
</feature>
<dbReference type="GO" id="GO:0022857">
    <property type="term" value="F:transmembrane transporter activity"/>
    <property type="evidence" value="ECO:0007669"/>
    <property type="project" value="TreeGrafter"/>
</dbReference>
<feature type="transmembrane region" description="Helical" evidence="6">
    <location>
        <begin position="317"/>
        <end position="338"/>
    </location>
</feature>
<evidence type="ECO:0000313" key="9">
    <source>
        <dbReference type="EMBL" id="SHG80411.1"/>
    </source>
</evidence>
<name>A0A1M5MT44_9GAMM</name>
<organism evidence="9 10">
    <name type="scientific">Hydrocarboniphaga daqingensis</name>
    <dbReference type="NCBI Taxonomy" id="490188"/>
    <lineage>
        <taxon>Bacteria</taxon>
        <taxon>Pseudomonadati</taxon>
        <taxon>Pseudomonadota</taxon>
        <taxon>Gammaproteobacteria</taxon>
        <taxon>Nevskiales</taxon>
        <taxon>Nevskiaceae</taxon>
        <taxon>Hydrocarboniphaga</taxon>
    </lineage>
</organism>
<dbReference type="EMBL" id="FQWZ01000003">
    <property type="protein sequence ID" value="SHG80411.1"/>
    <property type="molecule type" value="Genomic_DNA"/>
</dbReference>
<dbReference type="STRING" id="490188.SAMN04488068_1443"/>
<accession>A0A1M5MT44</accession>
<evidence type="ECO:0000256" key="1">
    <source>
        <dbReference type="ARBA" id="ARBA00004651"/>
    </source>
</evidence>
<dbReference type="InterPro" id="IPR025857">
    <property type="entry name" value="MacB_PCD"/>
</dbReference>
<proteinExistence type="predicted"/>
<dbReference type="PANTHER" id="PTHR30572:SF18">
    <property type="entry name" value="ABC-TYPE MACROLIDE FAMILY EXPORT SYSTEM PERMEASE COMPONENT 2"/>
    <property type="match status" value="1"/>
</dbReference>
<gene>
    <name evidence="9" type="ORF">SAMN04488068_1443</name>
</gene>
<feature type="transmembrane region" description="Helical" evidence="6">
    <location>
        <begin position="404"/>
        <end position="423"/>
    </location>
</feature>
<reference evidence="9 10" key="1">
    <citation type="submission" date="2016-11" db="EMBL/GenBank/DDBJ databases">
        <authorList>
            <person name="Jaros S."/>
            <person name="Januszkiewicz K."/>
            <person name="Wedrychowicz H."/>
        </authorList>
    </citation>
    <scope>NUCLEOTIDE SEQUENCE [LARGE SCALE GENOMIC DNA]</scope>
    <source>
        <strain evidence="9 10">CGMCC 1.7049</strain>
    </source>
</reference>
<evidence type="ECO:0000256" key="4">
    <source>
        <dbReference type="ARBA" id="ARBA00022989"/>
    </source>
</evidence>
<feature type="transmembrane region" description="Helical" evidence="6">
    <location>
        <begin position="359"/>
        <end position="384"/>
    </location>
</feature>
<feature type="domain" description="MacB-like periplasmic core" evidence="8">
    <location>
        <begin position="20"/>
        <end position="269"/>
    </location>
</feature>
<keyword evidence="3 6" id="KW-0812">Transmembrane</keyword>